<dbReference type="InterPro" id="IPR052816">
    <property type="entry name" value="Peroxisomal_Membrane_PEX28-32"/>
</dbReference>
<keyword evidence="4 6" id="KW-0472">Membrane</keyword>
<evidence type="ECO:0000259" key="7">
    <source>
        <dbReference type="Pfam" id="PF06398"/>
    </source>
</evidence>
<protein>
    <submittedName>
        <fullName evidence="8">Integral peroxisomal membrane peroxin-domain-containing protein</fullName>
    </submittedName>
</protein>
<proteinExistence type="predicted"/>
<dbReference type="GO" id="GO:0005778">
    <property type="term" value="C:peroxisomal membrane"/>
    <property type="evidence" value="ECO:0007669"/>
    <property type="project" value="TreeGrafter"/>
</dbReference>
<keyword evidence="3 6" id="KW-1133">Transmembrane helix</keyword>
<dbReference type="EMBL" id="JAWWNJ010000034">
    <property type="protein sequence ID" value="KAK7025128.1"/>
    <property type="molecule type" value="Genomic_DNA"/>
</dbReference>
<evidence type="ECO:0000313" key="8">
    <source>
        <dbReference type="EMBL" id="KAK7025128.1"/>
    </source>
</evidence>
<evidence type="ECO:0000256" key="4">
    <source>
        <dbReference type="ARBA" id="ARBA00023136"/>
    </source>
</evidence>
<feature type="region of interest" description="Disordered" evidence="5">
    <location>
        <begin position="9"/>
        <end position="61"/>
    </location>
</feature>
<dbReference type="PANTHER" id="PTHR28304">
    <property type="entry name" value="PEROXISOMAL MEMBRANE PROTEIN PEX29"/>
    <property type="match status" value="1"/>
</dbReference>
<comment type="subcellular location">
    <subcellularLocation>
        <location evidence="1">Membrane</location>
        <topology evidence="1">Multi-pass membrane protein</topology>
    </subcellularLocation>
</comment>
<evidence type="ECO:0000256" key="5">
    <source>
        <dbReference type="SAM" id="MobiDB-lite"/>
    </source>
</evidence>
<dbReference type="PANTHER" id="PTHR28304:SF2">
    <property type="entry name" value="PEROXISOMAL MEMBRANE PROTEIN PEX29"/>
    <property type="match status" value="1"/>
</dbReference>
<gene>
    <name evidence="8" type="ORF">R3P38DRAFT_2530533</name>
</gene>
<reference evidence="8 9" key="1">
    <citation type="journal article" date="2024" name="J Genomics">
        <title>Draft genome sequencing and assembly of Favolaschia claudopus CIRM-BRFM 2984 isolated from oak limbs.</title>
        <authorList>
            <person name="Navarro D."/>
            <person name="Drula E."/>
            <person name="Chaduli D."/>
            <person name="Cazenave R."/>
            <person name="Ahrendt S."/>
            <person name="Wang J."/>
            <person name="Lipzen A."/>
            <person name="Daum C."/>
            <person name="Barry K."/>
            <person name="Grigoriev I.V."/>
            <person name="Favel A."/>
            <person name="Rosso M.N."/>
            <person name="Martin F."/>
        </authorList>
    </citation>
    <scope>NUCLEOTIDE SEQUENCE [LARGE SCALE GENOMIC DNA]</scope>
    <source>
        <strain evidence="8 9">CIRM-BRFM 2984</strain>
    </source>
</reference>
<feature type="domain" description="TECPR1-like DysF" evidence="7">
    <location>
        <begin position="102"/>
        <end position="491"/>
    </location>
</feature>
<keyword evidence="9" id="KW-1185">Reference proteome</keyword>
<dbReference type="AlphaFoldDB" id="A0AAW0BF72"/>
<evidence type="ECO:0000256" key="1">
    <source>
        <dbReference type="ARBA" id="ARBA00004141"/>
    </source>
</evidence>
<evidence type="ECO:0000313" key="9">
    <source>
        <dbReference type="Proteomes" id="UP001362999"/>
    </source>
</evidence>
<sequence>MATLDYIEVPASASRLRQSSGDNSSHEVRRVPKIVTALPHPPPAPLHRRTDSTSSITSPSKTSAVNLLPQLLLSTLPPPQNSANPREKQLLTNNNTLLSQTPLSVPILTVNFKRFVERVGPIFWLQDRIEEIVLWKRGWKVTGVWIAVYAFFCYFPRLLFLLPQIFLIGIILATHPETTHKPPPAPEAPAETGTVDWQANIQAIQNLMGLIAEAEIAIQPYIPYFTNRKPHTPHILALLVVSLLPMLILVSLPAFPVRSICLFLGIAPLLLTHPTIRVLLPSLYTTASSHLEASPIVKRLRAKLFPGSSTYAPASWKSFAVRLLDDSNLTDQCWIAEMRAVELFENERFGGREFLLLPLSILHCTHFIHSADEAHREWNKTNLRDGERTGWTRGRDGWSGVGGQGGVSSNLTFSLDPGWAFVTTEDWRTDLEAQWAKDTSGGDAAAGGAEADVADEDGWVYTNDAWTAQRPPSASYSPSVGGVTRRRRWIRRIWYDHNKAILMS</sequence>
<accession>A0AAW0BF72</accession>
<dbReference type="Proteomes" id="UP001362999">
    <property type="component" value="Unassembled WGS sequence"/>
</dbReference>
<name>A0AAW0BF72_9AGAR</name>
<keyword evidence="2 6" id="KW-0812">Transmembrane</keyword>
<feature type="transmembrane region" description="Helical" evidence="6">
    <location>
        <begin position="235"/>
        <end position="255"/>
    </location>
</feature>
<dbReference type="InterPro" id="IPR010482">
    <property type="entry name" value="TECPR1-like_DysF"/>
</dbReference>
<dbReference type="Pfam" id="PF06398">
    <property type="entry name" value="Pex24p"/>
    <property type="match status" value="1"/>
</dbReference>
<feature type="transmembrane region" description="Helical" evidence="6">
    <location>
        <begin position="144"/>
        <end position="173"/>
    </location>
</feature>
<feature type="compositionally biased region" description="Low complexity" evidence="5">
    <location>
        <begin position="52"/>
        <end position="61"/>
    </location>
</feature>
<comment type="caution">
    <text evidence="8">The sequence shown here is derived from an EMBL/GenBank/DDBJ whole genome shotgun (WGS) entry which is preliminary data.</text>
</comment>
<organism evidence="8 9">
    <name type="scientific">Favolaschia claudopus</name>
    <dbReference type="NCBI Taxonomy" id="2862362"/>
    <lineage>
        <taxon>Eukaryota</taxon>
        <taxon>Fungi</taxon>
        <taxon>Dikarya</taxon>
        <taxon>Basidiomycota</taxon>
        <taxon>Agaricomycotina</taxon>
        <taxon>Agaricomycetes</taxon>
        <taxon>Agaricomycetidae</taxon>
        <taxon>Agaricales</taxon>
        <taxon>Marasmiineae</taxon>
        <taxon>Mycenaceae</taxon>
        <taxon>Favolaschia</taxon>
    </lineage>
</organism>
<evidence type="ECO:0000256" key="3">
    <source>
        <dbReference type="ARBA" id="ARBA00022989"/>
    </source>
</evidence>
<evidence type="ECO:0000256" key="6">
    <source>
        <dbReference type="SAM" id="Phobius"/>
    </source>
</evidence>
<dbReference type="GO" id="GO:0007031">
    <property type="term" value="P:peroxisome organization"/>
    <property type="evidence" value="ECO:0007669"/>
    <property type="project" value="UniProtKB-ARBA"/>
</dbReference>
<evidence type="ECO:0000256" key="2">
    <source>
        <dbReference type="ARBA" id="ARBA00022692"/>
    </source>
</evidence>